<dbReference type="KEGG" id="xak:KIMC2_05750"/>
<feature type="active site" evidence="11">
    <location>
        <position position="243"/>
    </location>
</feature>
<keyword evidence="6 10" id="KW-0031">Aminopeptidase</keyword>
<dbReference type="GO" id="GO:0006508">
    <property type="term" value="P:proteolysis"/>
    <property type="evidence" value="ECO:0007669"/>
    <property type="project" value="UniProtKB-KW"/>
</dbReference>
<evidence type="ECO:0000256" key="10">
    <source>
        <dbReference type="PIRNR" id="PIRNR005539"/>
    </source>
</evidence>
<dbReference type="Proteomes" id="UP001321804">
    <property type="component" value="Chromosome"/>
</dbReference>
<feature type="domain" description="AB hydrolase-1" evidence="12">
    <location>
        <begin position="29"/>
        <end position="277"/>
    </location>
</feature>
<reference evidence="13 14" key="1">
    <citation type="journal article" date="2023" name="Microbiol. Spectr.">
        <title>Symbiosis of Carpenter Bees with Uncharacterized Lactic Acid Bacteria Showing NAD Auxotrophy.</title>
        <authorList>
            <person name="Kawasaki S."/>
            <person name="Ozawa K."/>
            <person name="Mori T."/>
            <person name="Yamamoto A."/>
            <person name="Ito M."/>
            <person name="Ohkuma M."/>
            <person name="Sakamoto M."/>
            <person name="Matsutani M."/>
        </authorList>
    </citation>
    <scope>NUCLEOTIDE SEQUENCE [LARGE SCALE GENOMIC DNA]</scope>
    <source>
        <strain evidence="13 14">KimC2</strain>
    </source>
</reference>
<gene>
    <name evidence="13" type="primary">pip</name>
    <name evidence="13" type="ORF">KIMC2_05750</name>
</gene>
<dbReference type="PIRSF" id="PIRSF005539">
    <property type="entry name" value="Pept_S33_TRI_F1"/>
    <property type="match status" value="1"/>
</dbReference>
<comment type="subcellular location">
    <subcellularLocation>
        <location evidence="2">Cell envelope</location>
    </subcellularLocation>
</comment>
<protein>
    <recommendedName>
        <fullName evidence="5 10">Proline iminopeptidase</fullName>
        <shortName evidence="10">PIP</shortName>
        <ecNumber evidence="4 10">3.4.11.5</ecNumber>
    </recommendedName>
    <alternativeName>
        <fullName evidence="9 10">Prolyl aminopeptidase</fullName>
    </alternativeName>
</protein>
<dbReference type="Gene3D" id="3.40.50.1820">
    <property type="entry name" value="alpha/beta hydrolase"/>
    <property type="match status" value="1"/>
</dbReference>
<keyword evidence="14" id="KW-1185">Reference proteome</keyword>
<evidence type="ECO:0000256" key="3">
    <source>
        <dbReference type="ARBA" id="ARBA00010088"/>
    </source>
</evidence>
<evidence type="ECO:0000256" key="5">
    <source>
        <dbReference type="ARBA" id="ARBA00021843"/>
    </source>
</evidence>
<evidence type="ECO:0000256" key="9">
    <source>
        <dbReference type="ARBA" id="ARBA00029605"/>
    </source>
</evidence>
<comment type="similarity">
    <text evidence="3 10">Belongs to the peptidase S33 family.</text>
</comment>
<dbReference type="SUPFAM" id="SSF53474">
    <property type="entry name" value="alpha/beta-Hydrolases"/>
    <property type="match status" value="1"/>
</dbReference>
<evidence type="ECO:0000256" key="11">
    <source>
        <dbReference type="PIRSR" id="PIRSR005539-1"/>
    </source>
</evidence>
<dbReference type="AlphaFoldDB" id="A0AAU9DQX1"/>
<evidence type="ECO:0000256" key="4">
    <source>
        <dbReference type="ARBA" id="ARBA00012568"/>
    </source>
</evidence>
<dbReference type="Pfam" id="PF00561">
    <property type="entry name" value="Abhydrolase_1"/>
    <property type="match status" value="1"/>
</dbReference>
<dbReference type="PRINTS" id="PR00793">
    <property type="entry name" value="PROAMNOPTASE"/>
</dbReference>
<dbReference type="InterPro" id="IPR000073">
    <property type="entry name" value="AB_hydrolase_1"/>
</dbReference>
<dbReference type="PANTHER" id="PTHR43798">
    <property type="entry name" value="MONOACYLGLYCEROL LIPASE"/>
    <property type="match status" value="1"/>
</dbReference>
<dbReference type="EMBL" id="AP026801">
    <property type="protein sequence ID" value="BDR56013.1"/>
    <property type="molecule type" value="Genomic_DNA"/>
</dbReference>
<dbReference type="GO" id="GO:0016020">
    <property type="term" value="C:membrane"/>
    <property type="evidence" value="ECO:0007669"/>
    <property type="project" value="TreeGrafter"/>
</dbReference>
<dbReference type="InterPro" id="IPR050266">
    <property type="entry name" value="AB_hydrolase_sf"/>
</dbReference>
<comment type="function">
    <text evidence="10">Releases the N-terminal proline from various substrates.</text>
</comment>
<dbReference type="GO" id="GO:0030313">
    <property type="term" value="C:cell envelope"/>
    <property type="evidence" value="ECO:0007669"/>
    <property type="project" value="UniProtKB-SubCell"/>
</dbReference>
<keyword evidence="8 10" id="KW-0378">Hydrolase</keyword>
<dbReference type="InterPro" id="IPR029058">
    <property type="entry name" value="AB_hydrolase_fold"/>
</dbReference>
<dbReference type="RefSeq" id="WP_317697848.1">
    <property type="nucleotide sequence ID" value="NZ_AP026801.1"/>
</dbReference>
<evidence type="ECO:0000313" key="14">
    <source>
        <dbReference type="Proteomes" id="UP001321804"/>
    </source>
</evidence>
<evidence type="ECO:0000256" key="1">
    <source>
        <dbReference type="ARBA" id="ARBA00001585"/>
    </source>
</evidence>
<evidence type="ECO:0000313" key="13">
    <source>
        <dbReference type="EMBL" id="BDR56013.1"/>
    </source>
</evidence>
<sequence>MKISEGYMPFLKYQTYYRIVGENNSLKAPLLLIHGGPGSSHNYFEVLDDYSKTGRQLIMYDQIGCGKSSIPEDETIYVKETWINELIALRDYLQLDQVHIVGQSWGGMLSLSYLSEFHATGIKSLMTNGAAASIKLWNQEQQRLMKYLSYEDQIAIKEAEKSQDFDNVKYLAACDRFLRKFCGDGVSKDLPESLQRPTNGERVGLVTGGEDMFNEDGTISDFEITDQLSKIKTPVLITSGTDDFCTPLISKSIYDQIPNAKWHLFNNSRHLAFLDQPDEFINVLDQWLKDND</sequence>
<dbReference type="NCBIfam" id="NF045945">
    <property type="entry name" value="ProImpepLactob"/>
    <property type="match status" value="1"/>
</dbReference>
<dbReference type="InterPro" id="IPR002410">
    <property type="entry name" value="Peptidase_S33"/>
</dbReference>
<name>A0AAU9DQX1_9LACO</name>
<feature type="active site" description="Proton donor" evidence="11">
    <location>
        <position position="270"/>
    </location>
</feature>
<dbReference type="GO" id="GO:0004177">
    <property type="term" value="F:aminopeptidase activity"/>
    <property type="evidence" value="ECO:0007669"/>
    <property type="project" value="UniProtKB-KW"/>
</dbReference>
<evidence type="ECO:0000256" key="7">
    <source>
        <dbReference type="ARBA" id="ARBA00022670"/>
    </source>
</evidence>
<proteinExistence type="inferred from homology"/>
<organism evidence="13 14">
    <name type="scientific">Xylocopilactobacillus apis</name>
    <dbReference type="NCBI Taxonomy" id="2932183"/>
    <lineage>
        <taxon>Bacteria</taxon>
        <taxon>Bacillati</taxon>
        <taxon>Bacillota</taxon>
        <taxon>Bacilli</taxon>
        <taxon>Lactobacillales</taxon>
        <taxon>Lactobacillaceae</taxon>
        <taxon>Xylocopilactobacillus</taxon>
    </lineage>
</organism>
<feature type="active site" description="Nucleophile" evidence="11">
    <location>
        <position position="104"/>
    </location>
</feature>
<evidence type="ECO:0000259" key="12">
    <source>
        <dbReference type="Pfam" id="PF00561"/>
    </source>
</evidence>
<evidence type="ECO:0000256" key="6">
    <source>
        <dbReference type="ARBA" id="ARBA00022438"/>
    </source>
</evidence>
<accession>A0AAU9DQX1</accession>
<dbReference type="InterPro" id="IPR005945">
    <property type="entry name" value="Pro_imino_pep"/>
</dbReference>
<comment type="catalytic activity">
    <reaction evidence="1 10">
        <text>Release of N-terminal proline from a peptide.</text>
        <dbReference type="EC" id="3.4.11.5"/>
    </reaction>
</comment>
<dbReference type="PANTHER" id="PTHR43798:SF27">
    <property type="entry name" value="HYDROLASE ALPHA_BETA HYDROLASE FOLD FAMILY"/>
    <property type="match status" value="1"/>
</dbReference>
<dbReference type="NCBIfam" id="TIGR01250">
    <property type="entry name" value="pro_imino_pep_2"/>
    <property type="match status" value="1"/>
</dbReference>
<evidence type="ECO:0000256" key="8">
    <source>
        <dbReference type="ARBA" id="ARBA00022801"/>
    </source>
</evidence>
<evidence type="ECO:0000256" key="2">
    <source>
        <dbReference type="ARBA" id="ARBA00004196"/>
    </source>
</evidence>
<keyword evidence="7 10" id="KW-0645">Protease</keyword>
<dbReference type="EC" id="3.4.11.5" evidence="4 10"/>